<name>A0A835Y1F6_9CHLO</name>
<organism evidence="1 2">
    <name type="scientific">Edaphochlamys debaryana</name>
    <dbReference type="NCBI Taxonomy" id="47281"/>
    <lineage>
        <taxon>Eukaryota</taxon>
        <taxon>Viridiplantae</taxon>
        <taxon>Chlorophyta</taxon>
        <taxon>core chlorophytes</taxon>
        <taxon>Chlorophyceae</taxon>
        <taxon>CS clade</taxon>
        <taxon>Chlamydomonadales</taxon>
        <taxon>Chlamydomonadales incertae sedis</taxon>
        <taxon>Edaphochlamys</taxon>
    </lineage>
</organism>
<gene>
    <name evidence="1" type="ORF">HYH03_010698</name>
</gene>
<proteinExistence type="predicted"/>
<sequence>PPPPPPCGNDTIWAAPRTTRAATAGTTTPAFSFLSATVPPPLSSNTQASTFTWYPIQNLLPSEAKTPSLTGYTTLVPIPASSPVFGCAGCASNDPRKGYDVGAITLQVRAINSQNFTATCIMNINNPATFNYNVDSGHLYASFSPLPTFAPGLFTPQPTTTGIPGTDGTTATMTKQVGGSGSPGSTIYIACHFTVNSCYARHR</sequence>
<accession>A0A835Y1F6</accession>
<dbReference type="AlphaFoldDB" id="A0A835Y1F6"/>
<dbReference type="OrthoDB" id="538385at2759"/>
<evidence type="ECO:0000313" key="2">
    <source>
        <dbReference type="Proteomes" id="UP000612055"/>
    </source>
</evidence>
<keyword evidence="2" id="KW-1185">Reference proteome</keyword>
<reference evidence="1" key="1">
    <citation type="journal article" date="2020" name="bioRxiv">
        <title>Comparative genomics of Chlamydomonas.</title>
        <authorList>
            <person name="Craig R.J."/>
            <person name="Hasan A.R."/>
            <person name="Ness R.W."/>
            <person name="Keightley P.D."/>
        </authorList>
    </citation>
    <scope>NUCLEOTIDE SEQUENCE</scope>
    <source>
        <strain evidence="1">CCAP 11/70</strain>
    </source>
</reference>
<dbReference type="EMBL" id="JAEHOE010000058">
    <property type="protein sequence ID" value="KAG2490775.1"/>
    <property type="molecule type" value="Genomic_DNA"/>
</dbReference>
<protein>
    <submittedName>
        <fullName evidence="1">Uncharacterized protein</fullName>
    </submittedName>
</protein>
<comment type="caution">
    <text evidence="1">The sequence shown here is derived from an EMBL/GenBank/DDBJ whole genome shotgun (WGS) entry which is preliminary data.</text>
</comment>
<evidence type="ECO:0000313" key="1">
    <source>
        <dbReference type="EMBL" id="KAG2490775.1"/>
    </source>
</evidence>
<dbReference type="Proteomes" id="UP000612055">
    <property type="component" value="Unassembled WGS sequence"/>
</dbReference>
<feature type="non-terminal residue" evidence="1">
    <location>
        <position position="1"/>
    </location>
</feature>